<keyword evidence="3 7" id="KW-0479">Metal-binding</keyword>
<dbReference type="GO" id="GO:0020037">
    <property type="term" value="F:heme binding"/>
    <property type="evidence" value="ECO:0007669"/>
    <property type="project" value="InterPro"/>
</dbReference>
<feature type="transmembrane region" description="Helical" evidence="9">
    <location>
        <begin position="7"/>
        <end position="25"/>
    </location>
</feature>
<keyword evidence="7 8" id="KW-0349">Heme</keyword>
<reference evidence="10 11" key="1">
    <citation type="journal article" date="2018" name="Mol. Plant">
        <title>The genome of Artemisia annua provides insight into the evolution of Asteraceae family and artemisinin biosynthesis.</title>
        <authorList>
            <person name="Shen Q."/>
            <person name="Zhang L."/>
            <person name="Liao Z."/>
            <person name="Wang S."/>
            <person name="Yan T."/>
            <person name="Shi P."/>
            <person name="Liu M."/>
            <person name="Fu X."/>
            <person name="Pan Q."/>
            <person name="Wang Y."/>
            <person name="Lv Z."/>
            <person name="Lu X."/>
            <person name="Zhang F."/>
            <person name="Jiang W."/>
            <person name="Ma Y."/>
            <person name="Chen M."/>
            <person name="Hao X."/>
            <person name="Li L."/>
            <person name="Tang Y."/>
            <person name="Lv G."/>
            <person name="Zhou Y."/>
            <person name="Sun X."/>
            <person name="Brodelius P.E."/>
            <person name="Rose J.K.C."/>
            <person name="Tang K."/>
        </authorList>
    </citation>
    <scope>NUCLEOTIDE SEQUENCE [LARGE SCALE GENOMIC DNA]</scope>
    <source>
        <strain evidence="11">cv. Huhao1</strain>
        <tissue evidence="10">Leaf</tissue>
    </source>
</reference>
<evidence type="ECO:0000256" key="6">
    <source>
        <dbReference type="ARBA" id="ARBA00023004"/>
    </source>
</evidence>
<feature type="transmembrane region" description="Helical" evidence="9">
    <location>
        <begin position="45"/>
        <end position="63"/>
    </location>
</feature>
<feature type="binding site" description="axial binding residue" evidence="7">
    <location>
        <position position="429"/>
    </location>
    <ligand>
        <name>heme</name>
        <dbReference type="ChEBI" id="CHEBI:30413"/>
    </ligand>
    <ligandPart>
        <name>Fe</name>
        <dbReference type="ChEBI" id="CHEBI:18248"/>
    </ligandPart>
</feature>
<evidence type="ECO:0000256" key="9">
    <source>
        <dbReference type="SAM" id="Phobius"/>
    </source>
</evidence>
<proteinExistence type="inferred from homology"/>
<dbReference type="InterPro" id="IPR017972">
    <property type="entry name" value="Cyt_P450_CS"/>
</dbReference>
<sequence length="480" mass="55096">MVVSSTWLGMVVGLVPLVGWLLWWWNDIWYGLIIARGNKLPPGYMGLPIIGEMFTFLWFFKFIRRPDDFINSKRNKYGDGVGMYRTHLFGKPSVIVFLPAVSKFVFRDDKSFILKWPNIELVGETSVVSVHGSAHKRLRSFVSRSINQPDALRGIAVAVQPRMISALKSWVKDHKIIAYNELKKVTFENIGMYFASFEPGPVLDKLDEYFAGMVKGFRASRLNIPGSTFYHALQCRKRTMAIFKEELDKRKKNHDGSSQPINDLLDGLMNLKDDEGNYLSETEILDNIVSLLVAGYESTVIVTTWAIYYLAKYPQVLQKLRDENMPLKKSKNGELATSDEIMKLKYTSKVVEETIRMTNVVPFVLRTTTKSVEYKGYTIPKGWNMIMWVRYLHTNAENFNDPMSFNPDRWDASMSPITYQPFGGGSRLCAGNMLARLQLGLFLHHLATGYKWELVNPDAKVRYLSHPMLEDHVEITIEKL</sequence>
<keyword evidence="4 9" id="KW-1133">Transmembrane helix</keyword>
<dbReference type="Proteomes" id="UP000245207">
    <property type="component" value="Unassembled WGS sequence"/>
</dbReference>
<evidence type="ECO:0000256" key="8">
    <source>
        <dbReference type="RuleBase" id="RU000461"/>
    </source>
</evidence>
<dbReference type="GO" id="GO:0016132">
    <property type="term" value="P:brassinosteroid biosynthetic process"/>
    <property type="evidence" value="ECO:0007669"/>
    <property type="project" value="TreeGrafter"/>
</dbReference>
<dbReference type="InterPro" id="IPR001128">
    <property type="entry name" value="Cyt_P450"/>
</dbReference>
<evidence type="ECO:0000256" key="5">
    <source>
        <dbReference type="ARBA" id="ARBA00023002"/>
    </source>
</evidence>
<evidence type="ECO:0000256" key="4">
    <source>
        <dbReference type="ARBA" id="ARBA00022989"/>
    </source>
</evidence>
<comment type="subcellular location">
    <subcellularLocation>
        <location evidence="1">Membrane</location>
        <topology evidence="1">Single-pass membrane protein</topology>
    </subcellularLocation>
</comment>
<comment type="cofactor">
    <cofactor evidence="7">
        <name>heme</name>
        <dbReference type="ChEBI" id="CHEBI:30413"/>
    </cofactor>
</comment>
<dbReference type="PANTHER" id="PTHR24286:SF12">
    <property type="entry name" value="CYTOCHROME P450 FAMILY PROTEIN, EXPRESSED"/>
    <property type="match status" value="1"/>
</dbReference>
<keyword evidence="11" id="KW-1185">Reference proteome</keyword>
<dbReference type="GO" id="GO:0016705">
    <property type="term" value="F:oxidoreductase activity, acting on paired donors, with incorporation or reduction of molecular oxygen"/>
    <property type="evidence" value="ECO:0007669"/>
    <property type="project" value="InterPro"/>
</dbReference>
<evidence type="ECO:0000313" key="11">
    <source>
        <dbReference type="Proteomes" id="UP000245207"/>
    </source>
</evidence>
<dbReference type="Pfam" id="PF00067">
    <property type="entry name" value="p450"/>
    <property type="match status" value="1"/>
</dbReference>
<keyword evidence="8" id="KW-0503">Monooxygenase</keyword>
<gene>
    <name evidence="10" type="ORF">CTI12_AA089760</name>
</gene>
<protein>
    <submittedName>
        <fullName evidence="10">Cytochrome P450</fullName>
    </submittedName>
</protein>
<dbReference type="PROSITE" id="PS00086">
    <property type="entry name" value="CYTOCHROME_P450"/>
    <property type="match status" value="1"/>
</dbReference>
<dbReference type="GO" id="GO:0016020">
    <property type="term" value="C:membrane"/>
    <property type="evidence" value="ECO:0007669"/>
    <property type="project" value="UniProtKB-SubCell"/>
</dbReference>
<comment type="caution">
    <text evidence="10">The sequence shown here is derived from an EMBL/GenBank/DDBJ whole genome shotgun (WGS) entry which is preliminary data.</text>
</comment>
<dbReference type="OrthoDB" id="2789670at2759"/>
<organism evidence="10 11">
    <name type="scientific">Artemisia annua</name>
    <name type="common">Sweet wormwood</name>
    <dbReference type="NCBI Taxonomy" id="35608"/>
    <lineage>
        <taxon>Eukaryota</taxon>
        <taxon>Viridiplantae</taxon>
        <taxon>Streptophyta</taxon>
        <taxon>Embryophyta</taxon>
        <taxon>Tracheophyta</taxon>
        <taxon>Spermatophyta</taxon>
        <taxon>Magnoliopsida</taxon>
        <taxon>eudicotyledons</taxon>
        <taxon>Gunneridae</taxon>
        <taxon>Pentapetalae</taxon>
        <taxon>asterids</taxon>
        <taxon>campanulids</taxon>
        <taxon>Asterales</taxon>
        <taxon>Asteraceae</taxon>
        <taxon>Asteroideae</taxon>
        <taxon>Anthemideae</taxon>
        <taxon>Artemisiinae</taxon>
        <taxon>Artemisia</taxon>
    </lineage>
</organism>
<dbReference type="GO" id="GO:0005506">
    <property type="term" value="F:iron ion binding"/>
    <property type="evidence" value="ECO:0007669"/>
    <property type="project" value="InterPro"/>
</dbReference>
<keyword evidence="5 8" id="KW-0560">Oxidoreductase</keyword>
<dbReference type="SUPFAM" id="SSF48264">
    <property type="entry name" value="Cytochrome P450"/>
    <property type="match status" value="1"/>
</dbReference>
<dbReference type="PRINTS" id="PR00385">
    <property type="entry name" value="P450"/>
</dbReference>
<name>A0A2U1PZJ2_ARTAN</name>
<dbReference type="GO" id="GO:0016125">
    <property type="term" value="P:sterol metabolic process"/>
    <property type="evidence" value="ECO:0007669"/>
    <property type="project" value="TreeGrafter"/>
</dbReference>
<evidence type="ECO:0000256" key="3">
    <source>
        <dbReference type="ARBA" id="ARBA00022723"/>
    </source>
</evidence>
<keyword evidence="9" id="KW-0472">Membrane</keyword>
<keyword evidence="2 9" id="KW-0812">Transmembrane</keyword>
<dbReference type="STRING" id="35608.A0A2U1PZJ2"/>
<comment type="similarity">
    <text evidence="8">Belongs to the cytochrome P450 family.</text>
</comment>
<evidence type="ECO:0000256" key="2">
    <source>
        <dbReference type="ARBA" id="ARBA00022692"/>
    </source>
</evidence>
<dbReference type="PANTHER" id="PTHR24286">
    <property type="entry name" value="CYTOCHROME P450 26"/>
    <property type="match status" value="1"/>
</dbReference>
<dbReference type="Gene3D" id="1.10.630.10">
    <property type="entry name" value="Cytochrome P450"/>
    <property type="match status" value="1"/>
</dbReference>
<accession>A0A2U1PZJ2</accession>
<dbReference type="InterPro" id="IPR036396">
    <property type="entry name" value="Cyt_P450_sf"/>
</dbReference>
<dbReference type="EMBL" id="PKPP01000563">
    <property type="protein sequence ID" value="PWA91198.1"/>
    <property type="molecule type" value="Genomic_DNA"/>
</dbReference>
<dbReference type="GO" id="GO:0010268">
    <property type="term" value="P:brassinosteroid homeostasis"/>
    <property type="evidence" value="ECO:0007669"/>
    <property type="project" value="TreeGrafter"/>
</dbReference>
<dbReference type="PRINTS" id="PR00463">
    <property type="entry name" value="EP450I"/>
</dbReference>
<keyword evidence="6 7" id="KW-0408">Iron</keyword>
<dbReference type="InterPro" id="IPR002401">
    <property type="entry name" value="Cyt_P450_E_grp-I"/>
</dbReference>
<dbReference type="AlphaFoldDB" id="A0A2U1PZJ2"/>
<evidence type="ECO:0000256" key="7">
    <source>
        <dbReference type="PIRSR" id="PIRSR602401-1"/>
    </source>
</evidence>
<evidence type="ECO:0000313" key="10">
    <source>
        <dbReference type="EMBL" id="PWA91198.1"/>
    </source>
</evidence>
<dbReference type="GO" id="GO:0004497">
    <property type="term" value="F:monooxygenase activity"/>
    <property type="evidence" value="ECO:0007669"/>
    <property type="project" value="UniProtKB-KW"/>
</dbReference>
<evidence type="ECO:0000256" key="1">
    <source>
        <dbReference type="ARBA" id="ARBA00004167"/>
    </source>
</evidence>